<dbReference type="Pfam" id="PF04282">
    <property type="entry name" value="DUF438"/>
    <property type="match status" value="1"/>
</dbReference>
<dbReference type="Gene3D" id="3.30.450.20">
    <property type="entry name" value="PAS domain"/>
    <property type="match status" value="1"/>
</dbReference>
<dbReference type="Pfam" id="PF01814">
    <property type="entry name" value="Hemerythrin"/>
    <property type="match status" value="1"/>
</dbReference>
<dbReference type="GO" id="GO:0016301">
    <property type="term" value="F:kinase activity"/>
    <property type="evidence" value="ECO:0007669"/>
    <property type="project" value="UniProtKB-KW"/>
</dbReference>
<dbReference type="PANTHER" id="PTHR39966">
    <property type="entry name" value="BLL2471 PROTEIN-RELATED"/>
    <property type="match status" value="1"/>
</dbReference>
<dbReference type="Proteomes" id="UP000078516">
    <property type="component" value="Unassembled WGS sequence"/>
</dbReference>
<keyword evidence="2" id="KW-1185">Reference proteome</keyword>
<dbReference type="InterPro" id="IPR012312">
    <property type="entry name" value="Hemerythrin-like"/>
</dbReference>
<keyword evidence="1" id="KW-0418">Kinase</keyword>
<comment type="caution">
    <text evidence="1">The sequence shown here is derived from an EMBL/GenBank/DDBJ whole genome shotgun (WGS) entry which is preliminary data.</text>
</comment>
<keyword evidence="1" id="KW-0808">Transferase</keyword>
<dbReference type="KEGG" id="eth:CK496_01585"/>
<accession>A0A179EU95</accession>
<dbReference type="AlphaFoldDB" id="A0A179EU95"/>
<organism evidence="1 2">
    <name type="scientific">Enterococcus thailandicus</name>
    <dbReference type="NCBI Taxonomy" id="417368"/>
    <lineage>
        <taxon>Bacteria</taxon>
        <taxon>Bacillati</taxon>
        <taxon>Bacillota</taxon>
        <taxon>Bacilli</taxon>
        <taxon>Lactobacillales</taxon>
        <taxon>Enterococcaceae</taxon>
        <taxon>Enterococcus</taxon>
    </lineage>
</organism>
<dbReference type="RefSeq" id="WP_067481476.1">
    <property type="nucleotide sequence ID" value="NZ_CP023074.1"/>
</dbReference>
<dbReference type="Pfam" id="PF13596">
    <property type="entry name" value="PAS_10"/>
    <property type="match status" value="1"/>
</dbReference>
<dbReference type="Gene3D" id="1.20.120.520">
    <property type="entry name" value="nmb1532 protein domain like"/>
    <property type="match status" value="1"/>
</dbReference>
<dbReference type="PANTHER" id="PTHR39966:SF3">
    <property type="entry name" value="DUF438 DOMAIN-CONTAINING PROTEIN"/>
    <property type="match status" value="1"/>
</dbReference>
<protein>
    <submittedName>
        <fullName evidence="1">Histidine kinase</fullName>
    </submittedName>
</protein>
<proteinExistence type="predicted"/>
<gene>
    <name evidence="1" type="ORF">A6E74_11610</name>
</gene>
<name>A0A179EU95_ENTTH</name>
<dbReference type="GeneID" id="77486327"/>
<evidence type="ECO:0000313" key="2">
    <source>
        <dbReference type="Proteomes" id="UP000078516"/>
    </source>
</evidence>
<dbReference type="EMBL" id="LWMN01000002">
    <property type="protein sequence ID" value="OAQ56774.1"/>
    <property type="molecule type" value="Genomic_DNA"/>
</dbReference>
<reference evidence="1 2" key="1">
    <citation type="submission" date="2016-04" db="EMBL/GenBank/DDBJ databases">
        <title>Draft genome of an Enterococcus thailandicus strain isolated from bovine feces.</title>
        <authorList>
            <person name="Beukers A.G."/>
            <person name="Zaheer R."/>
            <person name="Goji N."/>
            <person name="Cook S.R."/>
            <person name="Amoako K."/>
            <person name="Chaves A.V."/>
            <person name="Ward M.P."/>
            <person name="Mcallister T.A."/>
        </authorList>
    </citation>
    <scope>NUCLEOTIDE SEQUENCE [LARGE SCALE GENOMIC DNA]</scope>
    <source>
        <strain evidence="1 2">F0711D 46</strain>
    </source>
</reference>
<dbReference type="InterPro" id="IPR007380">
    <property type="entry name" value="DUF438"/>
</dbReference>
<dbReference type="GO" id="GO:0005886">
    <property type="term" value="C:plasma membrane"/>
    <property type="evidence" value="ECO:0007669"/>
    <property type="project" value="TreeGrafter"/>
</dbReference>
<sequence length="441" mass="50656">MERTRQQRQERIVEILTLLHEGGSFEAAKELFNQEFDGVDVTEITAAEKALIQSGLNPQEIQRLCNIHAAVFKGSINEIHRSNLEHEQPGHPIHTLKLENQVLQSLLTDEIDDLLLKIKAGDWTQKERLLKALKDLRQIDKHYARKETLIFSYMEKYGISAPPKVMWGVDDDIRDMVKALIQLAEDERAAYNPIATKWEETKNEIEEMIFKEEEIMAPMTLDVFSLSDWEKIAADSFDIGFAFIPEPLPWKPSQEALEKESEREPARQLAIQQAKATTDGIAESLLNETDSVPVFVEKQDKAEMKEVSEPIVLPTGTLKLEQMIAMFQVLPVDLTFVDNDDRVRFFSEGKERVFPRTTSVIGREVVNCHPPKSMHIVQQILDDFRSGARSEAEFWIDMRGKKIYIRYFALRNEADDYLGCLEVTQDVTPIQSLEGQKRLLD</sequence>
<dbReference type="SUPFAM" id="SSF55785">
    <property type="entry name" value="PYP-like sensor domain (PAS domain)"/>
    <property type="match status" value="1"/>
</dbReference>
<evidence type="ECO:0000313" key="1">
    <source>
        <dbReference type="EMBL" id="OAQ56774.1"/>
    </source>
</evidence>
<dbReference type="InterPro" id="IPR035965">
    <property type="entry name" value="PAS-like_dom_sf"/>
</dbReference>